<comment type="caution">
    <text evidence="4">The sequence shown here is derived from an EMBL/GenBank/DDBJ whole genome shotgun (WGS) entry which is preliminary data.</text>
</comment>
<dbReference type="GO" id="GO:0016747">
    <property type="term" value="F:acyltransferase activity, transferring groups other than amino-acyl groups"/>
    <property type="evidence" value="ECO:0007669"/>
    <property type="project" value="InterPro"/>
</dbReference>
<gene>
    <name evidence="4" type="ORF">GGD90_000433</name>
</gene>
<dbReference type="AlphaFoldDB" id="A0A840FWE4"/>
<dbReference type="Gene3D" id="3.40.630.30">
    <property type="match status" value="1"/>
</dbReference>
<dbReference type="OrthoDB" id="9799601at2"/>
<evidence type="ECO:0000256" key="1">
    <source>
        <dbReference type="ARBA" id="ARBA00022679"/>
    </source>
</evidence>
<name>A0A840FWE4_RHOTE</name>
<keyword evidence="5" id="KW-1185">Reference proteome</keyword>
<dbReference type="PANTHER" id="PTHR43877:SF2">
    <property type="entry name" value="AMINOALKYLPHOSPHONATE N-ACETYLTRANSFERASE-RELATED"/>
    <property type="match status" value="1"/>
</dbReference>
<dbReference type="InterPro" id="IPR050832">
    <property type="entry name" value="Bact_Acetyltransf"/>
</dbReference>
<proteinExistence type="predicted"/>
<accession>A0A840FWE4</accession>
<reference evidence="4 5" key="1">
    <citation type="submission" date="2020-08" db="EMBL/GenBank/DDBJ databases">
        <title>Genome sequencing of Purple Non-Sulfur Bacteria from various extreme environments.</title>
        <authorList>
            <person name="Mayer M."/>
        </authorList>
    </citation>
    <scope>NUCLEOTIDE SEQUENCE [LARGE SCALE GENOMIC DNA]</scope>
    <source>
        <strain evidence="4 5">2761</strain>
    </source>
</reference>
<evidence type="ECO:0000259" key="3">
    <source>
        <dbReference type="PROSITE" id="PS51186"/>
    </source>
</evidence>
<dbReference type="PROSITE" id="PS51186">
    <property type="entry name" value="GNAT"/>
    <property type="match status" value="1"/>
</dbReference>
<protein>
    <submittedName>
        <fullName evidence="4">GNAT superfamily N-acetyltransferase</fullName>
    </submittedName>
</protein>
<dbReference type="EMBL" id="JACIGE010000001">
    <property type="protein sequence ID" value="MBB4246084.1"/>
    <property type="molecule type" value="Genomic_DNA"/>
</dbReference>
<keyword evidence="1 4" id="KW-0808">Transferase</keyword>
<evidence type="ECO:0000313" key="5">
    <source>
        <dbReference type="Proteomes" id="UP000587070"/>
    </source>
</evidence>
<evidence type="ECO:0000313" key="4">
    <source>
        <dbReference type="EMBL" id="MBB4246084.1"/>
    </source>
</evidence>
<dbReference type="PANTHER" id="PTHR43877">
    <property type="entry name" value="AMINOALKYLPHOSPHONATE N-ACETYLTRANSFERASE-RELATED-RELATED"/>
    <property type="match status" value="1"/>
</dbReference>
<sequence length="165" mass="17966">MSHHRPAITTIAVDLSRPEHASDLLRLLDHYARDPMGGGRALADEVRATLIERLREVPQFLAYLAYGDGQAVGLINCFWGFSTFAARPLLNIHDIVVDAGWRGRGVGRQLLAAAEAAARARGSCKLTLEVLEGNTSARAAYARCGFASYELDPATGRALFMEKKL</sequence>
<dbReference type="InterPro" id="IPR016181">
    <property type="entry name" value="Acyl_CoA_acyltransferase"/>
</dbReference>
<dbReference type="Pfam" id="PF00583">
    <property type="entry name" value="Acetyltransf_1"/>
    <property type="match status" value="1"/>
</dbReference>
<feature type="domain" description="N-acetyltransferase" evidence="3">
    <location>
        <begin position="11"/>
        <end position="165"/>
    </location>
</feature>
<dbReference type="CDD" id="cd04301">
    <property type="entry name" value="NAT_SF"/>
    <property type="match status" value="1"/>
</dbReference>
<evidence type="ECO:0000256" key="2">
    <source>
        <dbReference type="ARBA" id="ARBA00023315"/>
    </source>
</evidence>
<dbReference type="Proteomes" id="UP000587070">
    <property type="component" value="Unassembled WGS sequence"/>
</dbReference>
<organism evidence="4 5">
    <name type="scientific">Rhodocyclus tenuis</name>
    <name type="common">Rhodospirillum tenue</name>
    <dbReference type="NCBI Taxonomy" id="1066"/>
    <lineage>
        <taxon>Bacteria</taxon>
        <taxon>Pseudomonadati</taxon>
        <taxon>Pseudomonadota</taxon>
        <taxon>Betaproteobacteria</taxon>
        <taxon>Rhodocyclales</taxon>
        <taxon>Rhodocyclaceae</taxon>
        <taxon>Rhodocyclus</taxon>
    </lineage>
</organism>
<dbReference type="InterPro" id="IPR000182">
    <property type="entry name" value="GNAT_dom"/>
</dbReference>
<dbReference type="RefSeq" id="WP_153114932.1">
    <property type="nucleotide sequence ID" value="NZ_JACIGE010000001.1"/>
</dbReference>
<keyword evidence="2" id="KW-0012">Acyltransferase</keyword>
<dbReference type="SUPFAM" id="SSF55729">
    <property type="entry name" value="Acyl-CoA N-acyltransferases (Nat)"/>
    <property type="match status" value="1"/>
</dbReference>